<reference evidence="2" key="1">
    <citation type="journal article" date="2021" name="bioRxiv">
        <title>Whole Genome Assembly and Annotation of Northern Wild Rice, Zizania palustris L., Supports a Whole Genome Duplication in the Zizania Genus.</title>
        <authorList>
            <person name="Haas M."/>
            <person name="Kono T."/>
            <person name="Macchietto M."/>
            <person name="Millas R."/>
            <person name="McGilp L."/>
            <person name="Shao M."/>
            <person name="Duquette J."/>
            <person name="Hirsch C.N."/>
            <person name="Kimball J."/>
        </authorList>
    </citation>
    <scope>NUCLEOTIDE SEQUENCE</scope>
    <source>
        <tissue evidence="2">Fresh leaf tissue</tissue>
    </source>
</reference>
<accession>A0A8J5THA8</accession>
<feature type="compositionally biased region" description="Basic and acidic residues" evidence="1">
    <location>
        <begin position="13"/>
        <end position="28"/>
    </location>
</feature>
<reference evidence="2" key="2">
    <citation type="submission" date="2021-02" db="EMBL/GenBank/DDBJ databases">
        <authorList>
            <person name="Kimball J.A."/>
            <person name="Haas M.W."/>
            <person name="Macchietto M."/>
            <person name="Kono T."/>
            <person name="Duquette J."/>
            <person name="Shao M."/>
        </authorList>
    </citation>
    <scope>NUCLEOTIDE SEQUENCE</scope>
    <source>
        <tissue evidence="2">Fresh leaf tissue</tissue>
    </source>
</reference>
<protein>
    <submittedName>
        <fullName evidence="2">Uncharacterized protein</fullName>
    </submittedName>
</protein>
<gene>
    <name evidence="2" type="ORF">GUJ93_ZPchr0014g47655</name>
</gene>
<evidence type="ECO:0000313" key="2">
    <source>
        <dbReference type="EMBL" id="KAG8082224.1"/>
    </source>
</evidence>
<comment type="caution">
    <text evidence="2">The sequence shown here is derived from an EMBL/GenBank/DDBJ whole genome shotgun (WGS) entry which is preliminary data.</text>
</comment>
<keyword evidence="3" id="KW-1185">Reference proteome</keyword>
<dbReference type="AlphaFoldDB" id="A0A8J5THA8"/>
<dbReference type="Proteomes" id="UP000729402">
    <property type="component" value="Unassembled WGS sequence"/>
</dbReference>
<evidence type="ECO:0000313" key="3">
    <source>
        <dbReference type="Proteomes" id="UP000729402"/>
    </source>
</evidence>
<dbReference type="EMBL" id="JAAALK010000086">
    <property type="protein sequence ID" value="KAG8082224.1"/>
    <property type="molecule type" value="Genomic_DNA"/>
</dbReference>
<organism evidence="2 3">
    <name type="scientific">Zizania palustris</name>
    <name type="common">Northern wild rice</name>
    <dbReference type="NCBI Taxonomy" id="103762"/>
    <lineage>
        <taxon>Eukaryota</taxon>
        <taxon>Viridiplantae</taxon>
        <taxon>Streptophyta</taxon>
        <taxon>Embryophyta</taxon>
        <taxon>Tracheophyta</taxon>
        <taxon>Spermatophyta</taxon>
        <taxon>Magnoliopsida</taxon>
        <taxon>Liliopsida</taxon>
        <taxon>Poales</taxon>
        <taxon>Poaceae</taxon>
        <taxon>BOP clade</taxon>
        <taxon>Oryzoideae</taxon>
        <taxon>Oryzeae</taxon>
        <taxon>Zizaniinae</taxon>
        <taxon>Zizania</taxon>
    </lineage>
</organism>
<proteinExistence type="predicted"/>
<feature type="compositionally biased region" description="Polar residues" evidence="1">
    <location>
        <begin position="1"/>
        <end position="11"/>
    </location>
</feature>
<feature type="region of interest" description="Disordered" evidence="1">
    <location>
        <begin position="1"/>
        <end position="72"/>
    </location>
</feature>
<evidence type="ECO:0000256" key="1">
    <source>
        <dbReference type="SAM" id="MobiDB-lite"/>
    </source>
</evidence>
<sequence length="72" mass="8005">MENLERQSQPPNDRVEDLEADGMNRDEYVQLLARAPPPHPQNPRRQGTNNAGVKETASDGEEILGSPCSCHH</sequence>
<name>A0A8J5THA8_ZIZPA</name>